<organism evidence="1 2">
    <name type="scientific">Naganishia adeliensis</name>
    <dbReference type="NCBI Taxonomy" id="92952"/>
    <lineage>
        <taxon>Eukaryota</taxon>
        <taxon>Fungi</taxon>
        <taxon>Dikarya</taxon>
        <taxon>Basidiomycota</taxon>
        <taxon>Agaricomycotina</taxon>
        <taxon>Tremellomycetes</taxon>
        <taxon>Filobasidiales</taxon>
        <taxon>Filobasidiaceae</taxon>
        <taxon>Naganishia</taxon>
    </lineage>
</organism>
<keyword evidence="2" id="KW-1185">Reference proteome</keyword>
<comment type="caution">
    <text evidence="1">The sequence shown here is derived from an EMBL/GenBank/DDBJ whole genome shotgun (WGS) entry which is preliminary data.</text>
</comment>
<name>A0ACC2X354_9TREE</name>
<gene>
    <name evidence="1" type="ORF">QFC20_000090</name>
</gene>
<accession>A0ACC2X354</accession>
<proteinExistence type="predicted"/>
<dbReference type="EMBL" id="JASBWS010000001">
    <property type="protein sequence ID" value="KAJ9117810.1"/>
    <property type="molecule type" value="Genomic_DNA"/>
</dbReference>
<evidence type="ECO:0000313" key="1">
    <source>
        <dbReference type="EMBL" id="KAJ9117810.1"/>
    </source>
</evidence>
<dbReference type="Proteomes" id="UP001230649">
    <property type="component" value="Unassembled WGS sequence"/>
</dbReference>
<evidence type="ECO:0000313" key="2">
    <source>
        <dbReference type="Proteomes" id="UP001230649"/>
    </source>
</evidence>
<reference evidence="1" key="1">
    <citation type="submission" date="2023-04" db="EMBL/GenBank/DDBJ databases">
        <title>Draft Genome sequencing of Naganishia species isolated from polar environments using Oxford Nanopore Technology.</title>
        <authorList>
            <person name="Leo P."/>
            <person name="Venkateswaran K."/>
        </authorList>
    </citation>
    <scope>NUCLEOTIDE SEQUENCE</scope>
    <source>
        <strain evidence="1">MNA-CCFEE 5262</strain>
    </source>
</reference>
<protein>
    <submittedName>
        <fullName evidence="1">Uncharacterized protein</fullName>
    </submittedName>
</protein>
<sequence>MFFEKSTIVAFVVTSLVTLTAAAPHAHHDHAQPRLTKRNSLMDRWFQDPNGETAQLFKRATTTATVGSPEWRAAYPAPGNTPGGDKIPQAWKDRLAEVKKSSAWPTYGPSNPNNGYPKYHNANGSEIAGTDPTVCSFTYQCVGDGDIYNAPDGTIGLNFDDGPTSFSAELYDFIEANNISATHFMIGGNILNLPDVFQRAWNDGGHIAVHTWSHPYMTSLTDEQLLGELGWTAQIISDITGGYIPAYWADYRVRMIAKEVFGMATVVWNQDSGDWAIGTNPQYTFDSVTTEMRKWFSGSKSPGLVMLEHEASAADVQVFKAVYGDMLRNGWKVVNVAEAFGSWEYANAARDNSTMIQGESIVQTLAPGDLKAYGAAESGMQAAHEAGSTQASSSTSAAPISSPSSSGSQASATASASALSTNSASGTRLSAGGSATSGAVAAASSGSTSGATTYAASSALGLAAILFAGSAVL</sequence>